<protein>
    <submittedName>
        <fullName evidence="1">Uncharacterized protein</fullName>
    </submittedName>
</protein>
<reference evidence="1" key="1">
    <citation type="submission" date="2017-12" db="EMBL/GenBank/DDBJ databases">
        <authorList>
            <person name="Martens C."/>
            <person name="Dahlstrom E."/>
            <person name="Barbian K."/>
            <person name="Sykora L."/>
            <person name="Ricklefs S."/>
            <person name="Bruno D."/>
            <person name="Anzick I."/>
            <person name="Myles I."/>
            <person name="Datta S.K."/>
        </authorList>
    </citation>
    <scope>NUCLEOTIDE SEQUENCE</scope>
    <source>
        <strain evidence="1">AD2</strain>
    </source>
</reference>
<proteinExistence type="predicted"/>
<gene>
    <name evidence="1" type="ORF">RADP37_05308</name>
</gene>
<dbReference type="AlphaFoldDB" id="A0A4Y1MUS7"/>
<organism evidence="1">
    <name type="scientific">Roseomonas mucosa</name>
    <dbReference type="NCBI Taxonomy" id="207340"/>
    <lineage>
        <taxon>Bacteria</taxon>
        <taxon>Pseudomonadati</taxon>
        <taxon>Pseudomonadota</taxon>
        <taxon>Alphaproteobacteria</taxon>
        <taxon>Acetobacterales</taxon>
        <taxon>Roseomonadaceae</taxon>
        <taxon>Roseomonas</taxon>
    </lineage>
</organism>
<name>A0A4Y1MUS7_9PROT</name>
<dbReference type="RefSeq" id="WP_397540752.1">
    <property type="nucleotide sequence ID" value="NZ_CP025189.1"/>
</dbReference>
<accession>A0A4Y1MUS7</accession>
<evidence type="ECO:0000313" key="1">
    <source>
        <dbReference type="EMBL" id="AWV21726.1"/>
    </source>
</evidence>
<sequence length="90" mass="9486">MTNLPPRQPVRGDIRITSDGAASTVEAFDGAEWMCVRGVLDAKIEVDPRKVTAALRVLAPRVGVIVPADGALSETMAKCDIPATVSQIAQ</sequence>
<dbReference type="EMBL" id="CP025189">
    <property type="protein sequence ID" value="AWV21726.1"/>
    <property type="molecule type" value="Genomic_DNA"/>
</dbReference>